<comment type="caution">
    <text evidence="3">The sequence shown here is derived from an EMBL/GenBank/DDBJ whole genome shotgun (WGS) entry which is preliminary data.</text>
</comment>
<organism evidence="3 4">
    <name type="scientific">Candidatus Limisoma faecipullorum</name>
    <dbReference type="NCBI Taxonomy" id="2840854"/>
    <lineage>
        <taxon>Bacteria</taxon>
        <taxon>Pseudomonadati</taxon>
        <taxon>Bacteroidota</taxon>
        <taxon>Bacteroidia</taxon>
        <taxon>Bacteroidales</taxon>
        <taxon>Candidatus Limisoma</taxon>
    </lineage>
</organism>
<dbReference type="InterPro" id="IPR052177">
    <property type="entry name" value="Divisome_Glycosyl_Hydrolase"/>
</dbReference>
<dbReference type="SUPFAM" id="SSF51445">
    <property type="entry name" value="(Trans)glycosidases"/>
    <property type="match status" value="1"/>
</dbReference>
<reference evidence="3" key="2">
    <citation type="journal article" date="2021" name="PeerJ">
        <title>Extensive microbial diversity within the chicken gut microbiome revealed by metagenomics and culture.</title>
        <authorList>
            <person name="Gilroy R."/>
            <person name="Ravi A."/>
            <person name="Getino M."/>
            <person name="Pursley I."/>
            <person name="Horton D.L."/>
            <person name="Alikhan N.F."/>
            <person name="Baker D."/>
            <person name="Gharbi K."/>
            <person name="Hall N."/>
            <person name="Watson M."/>
            <person name="Adriaenssens E.M."/>
            <person name="Foster-Nyarko E."/>
            <person name="Jarju S."/>
            <person name="Secka A."/>
            <person name="Antonio M."/>
            <person name="Oren A."/>
            <person name="Chaudhuri R.R."/>
            <person name="La Ragione R."/>
            <person name="Hildebrand F."/>
            <person name="Pallen M.J."/>
        </authorList>
    </citation>
    <scope>NUCLEOTIDE SEQUENCE</scope>
    <source>
        <strain evidence="3">6919</strain>
    </source>
</reference>
<dbReference type="InterPro" id="IPR003790">
    <property type="entry name" value="GHL10"/>
</dbReference>
<accession>A0A9D9NJM3</accession>
<dbReference type="Gene3D" id="3.20.20.80">
    <property type="entry name" value="Glycosidases"/>
    <property type="match status" value="1"/>
</dbReference>
<evidence type="ECO:0000313" key="4">
    <source>
        <dbReference type="Proteomes" id="UP000823598"/>
    </source>
</evidence>
<protein>
    <submittedName>
        <fullName evidence="3">Family 10 glycosylhydrolase</fullName>
    </submittedName>
</protein>
<sequence length="584" mass="65028">MRLKRLLLLSVLALFVGAPALTASPLRELRSFWIATVWALDWPQDNQGTSMAMADKQKQQMTELLDRLAEANYNAIWFQVRSMCDAMYDSKYEPWSSNLTGTRGATPAYDPLEFIVEECHKRGMECHAWVNPMRFSTGSAYNTANDKAMRNAGWLISHGTYTIMNPALPEVRQRIVDVCRDILENYDIDGIVFDDYFYPSEIPTDNSAEDYAQFAASGASNFGDWRRENVNKTVKAVYDMVQEVKPYAKFGIGPRGIAATDQAVADKYGVPRCTSGYDSQYNGIFCDPLAWLSAGIIDYISPQIYWARGYSAGDFSILCPWWYQVADKFGRHCYVSHSLEYFKNAGHSPSSREKTFAGMAAQVQMNRDESSDAPGSCFYSYSCVDGTNEMENGVDFFTYMKNNKFQDKALTPCISWKEAPAQGKVTNLRVNNGVLEWDAVDNVRYAVYLLPEGSSHDGRLLKVASNLKAHLYYNRYELPAGSERCEAAVAIVDRYGNQYEPEWISLSNPSGIAETTDGGFRITVTGDVAVFSSEAVAVEAYDAAGKKLAEWGACSQVDLSGFSGVVLLRVDTGDGVVTHKTVAD</sequence>
<dbReference type="PANTHER" id="PTHR43405">
    <property type="entry name" value="GLYCOSYL HYDROLASE DIGH"/>
    <property type="match status" value="1"/>
</dbReference>
<dbReference type="CDD" id="cd00551">
    <property type="entry name" value="AmyAc_family"/>
    <property type="match status" value="1"/>
</dbReference>
<dbReference type="Proteomes" id="UP000823598">
    <property type="component" value="Unassembled WGS sequence"/>
</dbReference>
<proteinExistence type="predicted"/>
<dbReference type="PANTHER" id="PTHR43405:SF1">
    <property type="entry name" value="GLYCOSYL HYDROLASE DIGH"/>
    <property type="match status" value="1"/>
</dbReference>
<evidence type="ECO:0000259" key="2">
    <source>
        <dbReference type="Pfam" id="PF02638"/>
    </source>
</evidence>
<feature type="domain" description="Glycosyl hydrolase-like 10" evidence="2">
    <location>
        <begin position="28"/>
        <end position="325"/>
    </location>
</feature>
<name>A0A9D9NJM3_9BACT</name>
<gene>
    <name evidence="3" type="ORF">IAB88_02200</name>
</gene>
<evidence type="ECO:0000313" key="3">
    <source>
        <dbReference type="EMBL" id="MBO8475787.1"/>
    </source>
</evidence>
<dbReference type="AlphaFoldDB" id="A0A9D9NJM3"/>
<dbReference type="InterPro" id="IPR017853">
    <property type="entry name" value="GH"/>
</dbReference>
<dbReference type="EMBL" id="JADIMC010000029">
    <property type="protein sequence ID" value="MBO8475787.1"/>
    <property type="molecule type" value="Genomic_DNA"/>
</dbReference>
<keyword evidence="1" id="KW-0732">Signal</keyword>
<evidence type="ECO:0000256" key="1">
    <source>
        <dbReference type="ARBA" id="ARBA00022729"/>
    </source>
</evidence>
<reference evidence="3" key="1">
    <citation type="submission" date="2020-10" db="EMBL/GenBank/DDBJ databases">
        <authorList>
            <person name="Gilroy R."/>
        </authorList>
    </citation>
    <scope>NUCLEOTIDE SEQUENCE</scope>
    <source>
        <strain evidence="3">6919</strain>
    </source>
</reference>
<dbReference type="Pfam" id="PF02638">
    <property type="entry name" value="GHL10"/>
    <property type="match status" value="1"/>
</dbReference>